<feature type="compositionally biased region" description="Polar residues" evidence="1">
    <location>
        <begin position="197"/>
        <end position="207"/>
    </location>
</feature>
<organism evidence="2 3">
    <name type="scientific">Purpureocillium lilacinum</name>
    <name type="common">Paecilomyces lilacinus</name>
    <dbReference type="NCBI Taxonomy" id="33203"/>
    <lineage>
        <taxon>Eukaryota</taxon>
        <taxon>Fungi</taxon>
        <taxon>Dikarya</taxon>
        <taxon>Ascomycota</taxon>
        <taxon>Pezizomycotina</taxon>
        <taxon>Sordariomycetes</taxon>
        <taxon>Hypocreomycetidae</taxon>
        <taxon>Hypocreales</taxon>
        <taxon>Ophiocordycipitaceae</taxon>
        <taxon>Purpureocillium</taxon>
    </lineage>
</organism>
<evidence type="ECO:0000256" key="1">
    <source>
        <dbReference type="SAM" id="MobiDB-lite"/>
    </source>
</evidence>
<dbReference type="Proteomes" id="UP000245956">
    <property type="component" value="Unassembled WGS sequence"/>
</dbReference>
<dbReference type="Gene3D" id="3.80.10.10">
    <property type="entry name" value="Ribonuclease Inhibitor"/>
    <property type="match status" value="1"/>
</dbReference>
<dbReference type="EMBL" id="LCWV01000011">
    <property type="protein sequence ID" value="PWI69614.1"/>
    <property type="molecule type" value="Genomic_DNA"/>
</dbReference>
<feature type="compositionally biased region" description="Low complexity" evidence="1">
    <location>
        <begin position="689"/>
        <end position="709"/>
    </location>
</feature>
<comment type="caution">
    <text evidence="2">The sequence shown here is derived from an EMBL/GenBank/DDBJ whole genome shotgun (WGS) entry which is preliminary data.</text>
</comment>
<feature type="region of interest" description="Disordered" evidence="1">
    <location>
        <begin position="675"/>
        <end position="751"/>
    </location>
</feature>
<feature type="region of interest" description="Disordered" evidence="1">
    <location>
        <begin position="196"/>
        <end position="271"/>
    </location>
</feature>
<reference evidence="2 3" key="1">
    <citation type="journal article" date="2016" name="Front. Microbiol.">
        <title>Genome and transcriptome sequences reveal the specific parasitism of the nematophagous Purpureocillium lilacinum 36-1.</title>
        <authorList>
            <person name="Xie J."/>
            <person name="Li S."/>
            <person name="Mo C."/>
            <person name="Xiao X."/>
            <person name="Peng D."/>
            <person name="Wang G."/>
            <person name="Xiao Y."/>
        </authorList>
    </citation>
    <scope>NUCLEOTIDE SEQUENCE [LARGE SCALE GENOMIC DNA]</scope>
    <source>
        <strain evidence="2 3">36-1</strain>
    </source>
</reference>
<gene>
    <name evidence="2" type="ORF">PCL_00526</name>
</gene>
<name>A0A2U3E561_PURLI</name>
<sequence length="863" mass="94671">MSAKSCGVYLGAGGLQDVAARGGRLQPSAAAWPPLPHTYATSSDVRAGGRAQGQARVPAQAALARAAPHPLRCHLGLLARPANIWRAAGFSAVGQPVLLNLNGRGRISTALLSRVFERLALFTSRHPPHQREPAGLVTTLCSRFDTRKVRDRAESDACPESIASQAQRATLFEARPSLTLAARESEHDWRRREKRLLTSSAPSSTWGPASFAGRAQAADQSSTSSKACAQIARARSRAAAPPDATMRLPFRRKDKKKSESSSSYPEEFRPWPPATTFHAPPMYRSAQLLDQFSHALLQRIFAFVCPHTRDESYDPCEESAGDDGCMLCDLRDLSHCAQVNRTWRASAVTILYHSVRIDPVHYCKLEAFLAEKRKKTSRFDRNGIPEDPALARLRLFRRTVRDDPTRIGKLVQFLKTPYMIRESCHVELAQTIAVLPNLKYVDLPEGMFADEPNYATLRLEVQARCPNLRKMSYVKGSERSFAALAQPQVWPCLEVLELDRLDVDPMVLRNVLGSLTRLRALKVTETPSFSDEVMVAADSLPPMPALEELVVKDAPRMTVAGLVEYLSWYETQSALRVLTLKDTGVQPWRLQEVLQMAPALRTLAIQAKVQDPFPTNESPALLSSKRLKTLRYEISSTSGAGPYATPGYYTYLASCIMSGNLPRLRRLYVRDESFPDKLSGLPPPQAAFSGRRPGSSSSNASPPAVRVSPLPVQPPRSPTFPSRQPMSPTGNPNRFSSNNPFAQPRAGAFPPTQTLEVFTKNDEYGKWNFARVDSFTAAETGGHGDRRPMSSYGLAADVTGPGWDRGEARRSVLIGNGTSGFLAVPGGTADAGFTLSAPPKPFANAARPRSSGGEPTRSRGHWK</sequence>
<proteinExistence type="predicted"/>
<evidence type="ECO:0000313" key="2">
    <source>
        <dbReference type="EMBL" id="PWI69614.1"/>
    </source>
</evidence>
<feature type="compositionally biased region" description="Low complexity" evidence="1">
    <location>
        <begin position="227"/>
        <end position="240"/>
    </location>
</feature>
<evidence type="ECO:0000313" key="3">
    <source>
        <dbReference type="Proteomes" id="UP000245956"/>
    </source>
</evidence>
<protein>
    <submittedName>
        <fullName evidence="2">F-box domain protein</fullName>
    </submittedName>
</protein>
<feature type="compositionally biased region" description="Polar residues" evidence="1">
    <location>
        <begin position="719"/>
        <end position="741"/>
    </location>
</feature>
<dbReference type="InterPro" id="IPR032675">
    <property type="entry name" value="LRR_dom_sf"/>
</dbReference>
<accession>A0A2U3E561</accession>
<feature type="region of interest" description="Disordered" evidence="1">
    <location>
        <begin position="832"/>
        <end position="863"/>
    </location>
</feature>
<dbReference type="AlphaFoldDB" id="A0A2U3E561"/>
<dbReference type="SUPFAM" id="SSF52047">
    <property type="entry name" value="RNI-like"/>
    <property type="match status" value="1"/>
</dbReference>